<reference evidence="1 2" key="1">
    <citation type="journal article" date="2016" name="Nat. Commun.">
        <title>Thousands of microbial genomes shed light on interconnected biogeochemical processes in an aquifer system.</title>
        <authorList>
            <person name="Anantharaman K."/>
            <person name="Brown C.T."/>
            <person name="Hug L.A."/>
            <person name="Sharon I."/>
            <person name="Castelle C.J."/>
            <person name="Probst A.J."/>
            <person name="Thomas B.C."/>
            <person name="Singh A."/>
            <person name="Wilkins M.J."/>
            <person name="Karaoz U."/>
            <person name="Brodie E.L."/>
            <person name="Williams K.H."/>
            <person name="Hubbard S.S."/>
            <person name="Banfield J.F."/>
        </authorList>
    </citation>
    <scope>NUCLEOTIDE SEQUENCE [LARGE SCALE GENOMIC DNA]</scope>
</reference>
<accession>A0A1F7X4N4</accession>
<organism evidence="1 2">
    <name type="scientific">Candidatus Woesebacteria bacterium RBG_13_46_13</name>
    <dbReference type="NCBI Taxonomy" id="1802479"/>
    <lineage>
        <taxon>Bacteria</taxon>
        <taxon>Candidatus Woeseibacteriota</taxon>
    </lineage>
</organism>
<proteinExistence type="predicted"/>
<evidence type="ECO:0000313" key="2">
    <source>
        <dbReference type="Proteomes" id="UP000176778"/>
    </source>
</evidence>
<dbReference type="AlphaFoldDB" id="A0A1F7X4N4"/>
<name>A0A1F7X4N4_9BACT</name>
<sequence length="143" mass="15885">MEQLGHLVGTLKAWNEARKVYEPVRPLDLAKSSTLDFGNISINIEAKPPIADSFDSTPSITLRKKEGLAPAELHIIELRSSYDKPKKYVVGQTIMKESPFFYFSNLGDLVGLQIYKGNPETHPEMLEITPATKIGENTSSPLL</sequence>
<dbReference type="EMBL" id="MGFR01000001">
    <property type="protein sequence ID" value="OGM10054.1"/>
    <property type="molecule type" value="Genomic_DNA"/>
</dbReference>
<comment type="caution">
    <text evidence="1">The sequence shown here is derived from an EMBL/GenBank/DDBJ whole genome shotgun (WGS) entry which is preliminary data.</text>
</comment>
<evidence type="ECO:0000313" key="1">
    <source>
        <dbReference type="EMBL" id="OGM10054.1"/>
    </source>
</evidence>
<dbReference type="STRING" id="1802479.A2Y68_01205"/>
<dbReference type="Proteomes" id="UP000176778">
    <property type="component" value="Unassembled WGS sequence"/>
</dbReference>
<gene>
    <name evidence="1" type="ORF">A2Y68_01205</name>
</gene>
<protein>
    <submittedName>
        <fullName evidence="1">Uncharacterized protein</fullName>
    </submittedName>
</protein>